<keyword evidence="4" id="KW-1185">Reference proteome</keyword>
<evidence type="ECO:0000313" key="2">
    <source>
        <dbReference type="EMBL" id="GLS64596.1"/>
    </source>
</evidence>
<evidence type="ECO:0000313" key="1">
    <source>
        <dbReference type="EMBL" id="GEP07810.1"/>
    </source>
</evidence>
<evidence type="ECO:0000313" key="3">
    <source>
        <dbReference type="Proteomes" id="UP000321960"/>
    </source>
</evidence>
<reference evidence="2" key="1">
    <citation type="journal article" date="2014" name="Int. J. Syst. Evol. Microbiol.">
        <title>Complete genome of a new Firmicutes species belonging to the dominant human colonic microbiota ('Ruminococcus bicirculans') reveals two chromosomes and a selective capacity to utilize plant glucans.</title>
        <authorList>
            <consortium name="NISC Comparative Sequencing Program"/>
            <person name="Wegmann U."/>
            <person name="Louis P."/>
            <person name="Goesmann A."/>
            <person name="Henrissat B."/>
            <person name="Duncan S.H."/>
            <person name="Flint H.J."/>
        </authorList>
    </citation>
    <scope>NUCLEOTIDE SEQUENCE</scope>
    <source>
        <strain evidence="2">NBRC 107715</strain>
    </source>
</reference>
<protein>
    <submittedName>
        <fullName evidence="1">Uncharacterized protein</fullName>
    </submittedName>
</protein>
<sequence length="86" mass="9754">MRGADDGWRPMARIVKLIATPKGFRRVSLTSPWLPRSARTPCLHEPQLHALARTIENTCPPPSARAMSSNLRTALKRWHAHHLVQE</sequence>
<dbReference type="Proteomes" id="UP000321960">
    <property type="component" value="Unassembled WGS sequence"/>
</dbReference>
<organism evidence="1 3">
    <name type="scientific">Methylobacterium oxalidis</name>
    <dbReference type="NCBI Taxonomy" id="944322"/>
    <lineage>
        <taxon>Bacteria</taxon>
        <taxon>Pseudomonadati</taxon>
        <taxon>Pseudomonadota</taxon>
        <taxon>Alphaproteobacteria</taxon>
        <taxon>Hyphomicrobiales</taxon>
        <taxon>Methylobacteriaceae</taxon>
        <taxon>Methylobacterium</taxon>
    </lineage>
</organism>
<gene>
    <name evidence="2" type="ORF">GCM10007888_29770</name>
    <name evidence="1" type="ORF">MOX02_58480</name>
</gene>
<reference evidence="2" key="4">
    <citation type="submission" date="2023-01" db="EMBL/GenBank/DDBJ databases">
        <title>Draft genome sequence of Methylobacterium oxalidis strain NBRC 107715.</title>
        <authorList>
            <person name="Sun Q."/>
            <person name="Mori K."/>
        </authorList>
    </citation>
    <scope>NUCLEOTIDE SEQUENCE</scope>
    <source>
        <strain evidence="2">NBRC 107715</strain>
    </source>
</reference>
<dbReference type="EMBL" id="BJZU01000188">
    <property type="protein sequence ID" value="GEP07810.1"/>
    <property type="molecule type" value="Genomic_DNA"/>
</dbReference>
<dbReference type="EMBL" id="BSPK01000047">
    <property type="protein sequence ID" value="GLS64596.1"/>
    <property type="molecule type" value="Genomic_DNA"/>
</dbReference>
<evidence type="ECO:0000313" key="4">
    <source>
        <dbReference type="Proteomes" id="UP001156856"/>
    </source>
</evidence>
<comment type="caution">
    <text evidence="1">The sequence shown here is derived from an EMBL/GenBank/DDBJ whole genome shotgun (WGS) entry which is preliminary data.</text>
</comment>
<dbReference type="AlphaFoldDB" id="A0A512JCW7"/>
<dbReference type="Proteomes" id="UP001156856">
    <property type="component" value="Unassembled WGS sequence"/>
</dbReference>
<accession>A0A512JCW7</accession>
<name>A0A512JCW7_9HYPH</name>
<proteinExistence type="predicted"/>
<reference evidence="1 3" key="3">
    <citation type="submission" date="2019-07" db="EMBL/GenBank/DDBJ databases">
        <title>Whole genome shotgun sequence of Methylobacterium oxalidis NBRC 107715.</title>
        <authorList>
            <person name="Hosoyama A."/>
            <person name="Uohara A."/>
            <person name="Ohji S."/>
            <person name="Ichikawa N."/>
        </authorList>
    </citation>
    <scope>NUCLEOTIDE SEQUENCE [LARGE SCALE GENOMIC DNA]</scope>
    <source>
        <strain evidence="1 3">NBRC 107715</strain>
    </source>
</reference>
<reference evidence="4" key="2">
    <citation type="journal article" date="2019" name="Int. J. Syst. Evol. Microbiol.">
        <title>The Global Catalogue of Microorganisms (GCM) 10K type strain sequencing project: providing services to taxonomists for standard genome sequencing and annotation.</title>
        <authorList>
            <consortium name="The Broad Institute Genomics Platform"/>
            <consortium name="The Broad Institute Genome Sequencing Center for Infectious Disease"/>
            <person name="Wu L."/>
            <person name="Ma J."/>
        </authorList>
    </citation>
    <scope>NUCLEOTIDE SEQUENCE [LARGE SCALE GENOMIC DNA]</scope>
    <source>
        <strain evidence="4">NBRC 107715</strain>
    </source>
</reference>